<evidence type="ECO:0000313" key="3">
    <source>
        <dbReference type="EMBL" id="GEP99228.1"/>
    </source>
</evidence>
<dbReference type="RefSeq" id="WP_103388575.1">
    <property type="nucleotide sequence ID" value="NZ_BKAV01000002.1"/>
</dbReference>
<organism evidence="4 5">
    <name type="scientific">Staphylococcus arlettae</name>
    <dbReference type="NCBI Taxonomy" id="29378"/>
    <lineage>
        <taxon>Bacteria</taxon>
        <taxon>Bacillati</taxon>
        <taxon>Bacillota</taxon>
        <taxon>Bacilli</taxon>
        <taxon>Bacillales</taxon>
        <taxon>Staphylococcaceae</taxon>
        <taxon>Staphylococcus</taxon>
    </lineage>
</organism>
<comment type="similarity">
    <text evidence="1 2">Belongs to the arylamine N-acetyltransferase family.</text>
</comment>
<dbReference type="EMBL" id="UGZE01000001">
    <property type="protein sequence ID" value="SUJ28196.1"/>
    <property type="molecule type" value="Genomic_DNA"/>
</dbReference>
<accession>A0A380CSZ6</accession>
<dbReference type="PANTHER" id="PTHR11786">
    <property type="entry name" value="N-HYDROXYARYLAMINE O-ACETYLTRANSFERASE"/>
    <property type="match status" value="1"/>
</dbReference>
<keyword evidence="4" id="KW-0808">Transferase</keyword>
<evidence type="ECO:0000256" key="2">
    <source>
        <dbReference type="RuleBase" id="RU003452"/>
    </source>
</evidence>
<dbReference type="SUPFAM" id="SSF54001">
    <property type="entry name" value="Cysteine proteinases"/>
    <property type="match status" value="1"/>
</dbReference>
<dbReference type="OrthoDB" id="7181050at2"/>
<name>A0A380CSZ6_9STAP</name>
<dbReference type="EC" id="2.3.1.118" evidence="4"/>
<sequence>MTDFSQLEDYINADLGTYSEVNLTTLNHLIQQYVLHVPFENINVQNNQPIALDDESMLYKIIVEQRGGFCYEQNRLFRNFLAAKGFSVKMVAATIHTGDGWAMEGSHMSLIVTLPEGDFVADVGYADVPQQALPLSQSKIVEDVNGYFKIEWVDQMNYRFLKYNGSAWVIQYQAATESQTLADFASGIEFNQYDAQSIFVRELIISKALTNGRVTMSKRNVTISKGEHKKKIAIDHTNYRTMLAHYFGIENIEIKTFDQP</sequence>
<dbReference type="STRING" id="1212545.SARL_06032"/>
<dbReference type="Gene3D" id="3.30.2140.20">
    <property type="match status" value="1"/>
</dbReference>
<reference evidence="4 5" key="1">
    <citation type="submission" date="2018-06" db="EMBL/GenBank/DDBJ databases">
        <authorList>
            <consortium name="Pathogen Informatics"/>
            <person name="Doyle S."/>
        </authorList>
    </citation>
    <scope>NUCLEOTIDE SEQUENCE [LARGE SCALE GENOMIC DNA]</scope>
    <source>
        <strain evidence="4 5">NCTC12413</strain>
    </source>
</reference>
<gene>
    <name evidence="4" type="primary">nhoA</name>
    <name evidence="4" type="ORF">NCTC12413_02522</name>
    <name evidence="3" type="ORF">SAR03_02660</name>
</gene>
<reference evidence="3 6" key="2">
    <citation type="submission" date="2019-07" db="EMBL/GenBank/DDBJ databases">
        <title>Whole genome shotgun sequence of Staphylococcus arlettae NBRC 109765.</title>
        <authorList>
            <person name="Hosoyama A."/>
            <person name="Uohara A."/>
            <person name="Ohji S."/>
            <person name="Ichikawa N."/>
        </authorList>
    </citation>
    <scope>NUCLEOTIDE SEQUENCE [LARGE SCALE GENOMIC DNA]</scope>
    <source>
        <strain evidence="3 6">NBRC 109765</strain>
    </source>
</reference>
<dbReference type="EMBL" id="BKAV01000002">
    <property type="protein sequence ID" value="GEP99228.1"/>
    <property type="molecule type" value="Genomic_DNA"/>
</dbReference>
<evidence type="ECO:0000256" key="1">
    <source>
        <dbReference type="ARBA" id="ARBA00006547"/>
    </source>
</evidence>
<evidence type="ECO:0000313" key="5">
    <source>
        <dbReference type="Proteomes" id="UP000254956"/>
    </source>
</evidence>
<dbReference type="InterPro" id="IPR038765">
    <property type="entry name" value="Papain-like_cys_pep_sf"/>
</dbReference>
<proteinExistence type="inferred from homology"/>
<dbReference type="Pfam" id="PF00797">
    <property type="entry name" value="Acetyltransf_2"/>
    <property type="match status" value="1"/>
</dbReference>
<keyword evidence="4" id="KW-0012">Acyltransferase</keyword>
<dbReference type="InterPro" id="IPR053710">
    <property type="entry name" value="Arylamine_NAT_domain_sf"/>
</dbReference>
<dbReference type="Proteomes" id="UP000321598">
    <property type="component" value="Unassembled WGS sequence"/>
</dbReference>
<evidence type="ECO:0000313" key="6">
    <source>
        <dbReference type="Proteomes" id="UP000321598"/>
    </source>
</evidence>
<dbReference type="GO" id="GO:0046990">
    <property type="term" value="F:N-hydroxyarylamine O-acetyltransferase activity"/>
    <property type="evidence" value="ECO:0007669"/>
    <property type="project" value="UniProtKB-EC"/>
</dbReference>
<dbReference type="PANTHER" id="PTHR11786:SF0">
    <property type="entry name" value="ARYLAMINE N-ACETYLTRANSFERASE 4-RELATED"/>
    <property type="match status" value="1"/>
</dbReference>
<keyword evidence="6" id="KW-1185">Reference proteome</keyword>
<dbReference type="PRINTS" id="PR01543">
    <property type="entry name" value="ANATRNSFRASE"/>
</dbReference>
<protein>
    <submittedName>
        <fullName evidence="4">Arylamine N-acetyltransferase</fullName>
        <ecNumber evidence="4">2.3.1.118</ecNumber>
    </submittedName>
    <submittedName>
        <fullName evidence="3">N-hydroxyarylamine O-acetyltransferase</fullName>
    </submittedName>
</protein>
<dbReference type="InterPro" id="IPR001447">
    <property type="entry name" value="Arylamine_N-AcTrfase"/>
</dbReference>
<evidence type="ECO:0000313" key="4">
    <source>
        <dbReference type="EMBL" id="SUJ28196.1"/>
    </source>
</evidence>
<dbReference type="AlphaFoldDB" id="A0A380CSZ6"/>
<dbReference type="Proteomes" id="UP000254956">
    <property type="component" value="Unassembled WGS sequence"/>
</dbReference>